<feature type="region of interest" description="Disordered" evidence="3">
    <location>
        <begin position="421"/>
        <end position="443"/>
    </location>
</feature>
<dbReference type="PROSITE" id="PS51774">
    <property type="entry name" value="NAB"/>
    <property type="match status" value="1"/>
</dbReference>
<feature type="coiled-coil region" evidence="2">
    <location>
        <begin position="820"/>
        <end position="858"/>
    </location>
</feature>
<proteinExistence type="predicted"/>
<name>A0A498I4J3_MALDO</name>
<keyword evidence="1 2" id="KW-0175">Coiled coil</keyword>
<evidence type="ECO:0000256" key="3">
    <source>
        <dbReference type="SAM" id="MobiDB-lite"/>
    </source>
</evidence>
<dbReference type="PANTHER" id="PTHR47357">
    <property type="entry name" value="COP1-INTERACTIVE PROTEIN 1"/>
    <property type="match status" value="1"/>
</dbReference>
<dbReference type="Gene3D" id="1.10.287.1490">
    <property type="match status" value="1"/>
</dbReference>
<dbReference type="GO" id="GO:0003779">
    <property type="term" value="F:actin binding"/>
    <property type="evidence" value="ECO:0007669"/>
    <property type="project" value="InterPro"/>
</dbReference>
<feature type="compositionally biased region" description="Basic and acidic residues" evidence="3">
    <location>
        <begin position="21"/>
        <end position="31"/>
    </location>
</feature>
<dbReference type="Pfam" id="PF07765">
    <property type="entry name" value="KIP1"/>
    <property type="match status" value="1"/>
</dbReference>
<sequence length="953" mass="109418">MPKHRVRESIKSSFGSHINSQKHEELKGTKIDIEEKVNKILKLLKDEDPEEKDDTSVENSKKEPLAELIQDFHKEYQSLYAQYDHLTGVLKKKVRSKQEKDSSSSSSSDTDSKHSSNDRSSKNGVLESDFQKITDGIKHELELAHQEVADLNRRLTATSEEKEALSSECAVALTKIEEMKNIVIDLKTEAEKLDAENSELKQKLEAGEKIEAELNQKVEDLERERDNLIKEKETALRTIEDGENVTAELRTLIDRLKDEKVTLEQELESVRGEVIHMKQQLQSAEQQVSDLSHNLKAKEEETLKIVEISTEIQQAQNVIQELTTASSQLKEKLGQREVEYSTLSEMHELHEKKTLAQITGLKAAVAELELELESLRDQKREMEVKIESTETEVKQLGEVNAGQKVRISELESISNKREAELSSLMKKHEDSNSESIHLKEQLDQKEKEYSTLSEKHELHESKTSAEIIGLEAVVTGLKLELESLRGQKRDIEIEIENKETHVKQLAEENAGLQAQISELEEKIRTKSLESDQLRAEIVELKDQIVEFEKRLTEKGGEFSSLQEKHDSAVNDASAQITAFVSQVTSLEQELDSLQNEKNQMELQFEREKQELSESLTQLENGKFDLESKIADHQRLRNEQEEICSKLKEECIQLESQFQDTKINCDAAERKVEQVAEDFSKKIESKDEKIADLEQEVEYLKRDLEEKGYELSSLVESSRNIEVKLRLSNQKVRVTEQVLTEKEESFKRAELKFLEEQRALEDRIARLSGVITANNEAYQRNITLISENVNSSLSGIESVINKFVNDYAKYETCILETSQQLHIAKNWVAETNNEKEKLKREVEDLIKQLRDKKEEAFMLGEQFERMRAKASKEEVEKGSVIKAVSQLQKKAADLEKMVEEKKEGMLGLGEEKREAIRQLCIWIEYHQSRYDHLKEVLLKTTPARGQGRASSSRP</sequence>
<protein>
    <recommendedName>
        <fullName evidence="4">NAB domain-containing protein</fullName>
    </recommendedName>
</protein>
<feature type="coiled-coil region" evidence="2">
    <location>
        <begin position="141"/>
        <end position="332"/>
    </location>
</feature>
<feature type="region of interest" description="Disordered" evidence="3">
    <location>
        <begin position="43"/>
        <end position="64"/>
    </location>
</feature>
<dbReference type="GO" id="GO:0005200">
    <property type="term" value="F:structural constituent of cytoskeleton"/>
    <property type="evidence" value="ECO:0007669"/>
    <property type="project" value="TreeGrafter"/>
</dbReference>
<dbReference type="Proteomes" id="UP000290289">
    <property type="component" value="Chromosome 14"/>
</dbReference>
<feature type="region of interest" description="Disordered" evidence="3">
    <location>
        <begin position="1"/>
        <end position="31"/>
    </location>
</feature>
<reference evidence="5 6" key="1">
    <citation type="submission" date="2018-10" db="EMBL/GenBank/DDBJ databases">
        <title>A high-quality apple genome assembly.</title>
        <authorList>
            <person name="Hu J."/>
        </authorList>
    </citation>
    <scope>NUCLEOTIDE SEQUENCE [LARGE SCALE GENOMIC DNA]</scope>
    <source>
        <strain evidence="6">cv. HFTH1</strain>
        <tissue evidence="5">Young leaf</tissue>
    </source>
</reference>
<feature type="coiled-coil region" evidence="2">
    <location>
        <begin position="358"/>
        <end position="399"/>
    </location>
</feature>
<feature type="domain" description="NAB" evidence="4">
    <location>
        <begin position="10"/>
        <end position="90"/>
    </location>
</feature>
<gene>
    <name evidence="5" type="ORF">DVH24_040111</name>
</gene>
<feature type="compositionally biased region" description="Basic and acidic residues" evidence="3">
    <location>
        <begin position="110"/>
        <end position="121"/>
    </location>
</feature>
<evidence type="ECO:0000313" key="5">
    <source>
        <dbReference type="EMBL" id="RXH78140.1"/>
    </source>
</evidence>
<organism evidence="5 6">
    <name type="scientific">Malus domestica</name>
    <name type="common">Apple</name>
    <name type="synonym">Pyrus malus</name>
    <dbReference type="NCBI Taxonomy" id="3750"/>
    <lineage>
        <taxon>Eukaryota</taxon>
        <taxon>Viridiplantae</taxon>
        <taxon>Streptophyta</taxon>
        <taxon>Embryophyta</taxon>
        <taxon>Tracheophyta</taxon>
        <taxon>Spermatophyta</taxon>
        <taxon>Magnoliopsida</taxon>
        <taxon>eudicotyledons</taxon>
        <taxon>Gunneridae</taxon>
        <taxon>Pentapetalae</taxon>
        <taxon>rosids</taxon>
        <taxon>fabids</taxon>
        <taxon>Rosales</taxon>
        <taxon>Rosaceae</taxon>
        <taxon>Amygdaloideae</taxon>
        <taxon>Maleae</taxon>
        <taxon>Malus</taxon>
    </lineage>
</organism>
<dbReference type="PANTHER" id="PTHR47357:SF1">
    <property type="entry name" value="SPINDLE POLE BODY COMPONENT 110"/>
    <property type="match status" value="1"/>
</dbReference>
<evidence type="ECO:0000313" key="6">
    <source>
        <dbReference type="Proteomes" id="UP000290289"/>
    </source>
</evidence>
<keyword evidence="6" id="KW-1185">Reference proteome</keyword>
<dbReference type="EMBL" id="RDQH01000340">
    <property type="protein sequence ID" value="RXH78140.1"/>
    <property type="molecule type" value="Genomic_DNA"/>
</dbReference>
<evidence type="ECO:0000259" key="4">
    <source>
        <dbReference type="PROSITE" id="PS51774"/>
    </source>
</evidence>
<dbReference type="AlphaFoldDB" id="A0A498I4J3"/>
<comment type="caution">
    <text evidence="5">The sequence shown here is derived from an EMBL/GenBank/DDBJ whole genome shotgun (WGS) entry which is preliminary data.</text>
</comment>
<evidence type="ECO:0000256" key="1">
    <source>
        <dbReference type="ARBA" id="ARBA00023054"/>
    </source>
</evidence>
<feature type="coiled-coil region" evidence="2">
    <location>
        <begin position="576"/>
        <end position="709"/>
    </location>
</feature>
<evidence type="ECO:0000256" key="2">
    <source>
        <dbReference type="SAM" id="Coils"/>
    </source>
</evidence>
<accession>A0A498I4J3</accession>
<feature type="region of interest" description="Disordered" evidence="3">
    <location>
        <begin position="91"/>
        <end position="127"/>
    </location>
</feature>
<dbReference type="GO" id="GO:0005856">
    <property type="term" value="C:cytoskeleton"/>
    <property type="evidence" value="ECO:0007669"/>
    <property type="project" value="TreeGrafter"/>
</dbReference>
<dbReference type="STRING" id="3750.A0A498I4J3"/>
<dbReference type="InterPro" id="IPR011684">
    <property type="entry name" value="NAB"/>
</dbReference>